<dbReference type="Proteomes" id="UP000469462">
    <property type="component" value="Unassembled WGS sequence"/>
</dbReference>
<dbReference type="AlphaFoldDB" id="A0AAI9SD90"/>
<evidence type="ECO:0000313" key="2">
    <source>
        <dbReference type="Proteomes" id="UP000469462"/>
    </source>
</evidence>
<protein>
    <recommendedName>
        <fullName evidence="3">Amidohydrolase family protein</fullName>
    </recommendedName>
</protein>
<dbReference type="PANTHER" id="PTHR11647">
    <property type="entry name" value="HYDRANTOINASE/DIHYDROPYRIMIDINASE FAMILY MEMBER"/>
    <property type="match status" value="1"/>
</dbReference>
<gene>
    <name evidence="1" type="ORF">GBM96_06160</name>
</gene>
<dbReference type="RefSeq" id="WP_139688800.1">
    <property type="nucleotide sequence ID" value="NZ_WEHW01000017.1"/>
</dbReference>
<dbReference type="GO" id="GO:0016812">
    <property type="term" value="F:hydrolase activity, acting on carbon-nitrogen (but not peptide) bonds, in cyclic amides"/>
    <property type="evidence" value="ECO:0007669"/>
    <property type="project" value="TreeGrafter"/>
</dbReference>
<dbReference type="SUPFAM" id="SSF51556">
    <property type="entry name" value="Metallo-dependent hydrolases"/>
    <property type="match status" value="1"/>
</dbReference>
<dbReference type="PANTHER" id="PTHR11647:SF1">
    <property type="entry name" value="COLLAPSIN RESPONSE MEDIATOR PROTEIN"/>
    <property type="match status" value="1"/>
</dbReference>
<dbReference type="EMBL" id="WEHW01000017">
    <property type="protein sequence ID" value="KAB7651295.1"/>
    <property type="molecule type" value="Genomic_DNA"/>
</dbReference>
<dbReference type="Gene3D" id="2.30.40.10">
    <property type="entry name" value="Urease, subunit C, domain 1"/>
    <property type="match status" value="2"/>
</dbReference>
<organism evidence="1 2">
    <name type="scientific">Sutterella seckii</name>
    <dbReference type="NCBI Taxonomy" id="1944635"/>
    <lineage>
        <taxon>Bacteria</taxon>
        <taxon>Pseudomonadati</taxon>
        <taxon>Pseudomonadota</taxon>
        <taxon>Betaproteobacteria</taxon>
        <taxon>Burkholderiales</taxon>
        <taxon>Sutterellaceae</taxon>
        <taxon>Sutterella</taxon>
    </lineage>
</organism>
<dbReference type="SUPFAM" id="SSF51338">
    <property type="entry name" value="Composite domain of metallo-dependent hydrolases"/>
    <property type="match status" value="1"/>
</dbReference>
<dbReference type="Gene3D" id="3.20.20.140">
    <property type="entry name" value="Metal-dependent hydrolases"/>
    <property type="match status" value="1"/>
</dbReference>
<dbReference type="InterPro" id="IPR011059">
    <property type="entry name" value="Metal-dep_hydrolase_composite"/>
</dbReference>
<dbReference type="InterPro" id="IPR050378">
    <property type="entry name" value="Metallo-dep_Hydrolases_sf"/>
</dbReference>
<accession>A0AAI9SD90</accession>
<comment type="caution">
    <text evidence="1">The sequence shown here is derived from an EMBL/GenBank/DDBJ whole genome shotgun (WGS) entry which is preliminary data.</text>
</comment>
<proteinExistence type="predicted"/>
<dbReference type="GO" id="GO:0005829">
    <property type="term" value="C:cytosol"/>
    <property type="evidence" value="ECO:0007669"/>
    <property type="project" value="TreeGrafter"/>
</dbReference>
<reference evidence="1 2" key="1">
    <citation type="submission" date="2019-10" db="EMBL/GenBank/DDBJ databases">
        <title>Genome diversity of Sutterella seckii.</title>
        <authorList>
            <person name="Chaplin A.V."/>
            <person name="Sokolova S.R."/>
            <person name="Mosin K.A."/>
            <person name="Ivanova E.L."/>
            <person name="Kochetkova T.O."/>
            <person name="Goltsov A.Y."/>
            <person name="Trofimov D.Y."/>
            <person name="Efimov B.A."/>
        </authorList>
    </citation>
    <scope>NUCLEOTIDE SEQUENCE [LARGE SCALE GENOMIC DNA]</scope>
    <source>
        <strain evidence="1 2">ASD3426</strain>
    </source>
</reference>
<evidence type="ECO:0008006" key="3">
    <source>
        <dbReference type="Google" id="ProtNLM"/>
    </source>
</evidence>
<sequence length="405" mass="42796">MFDLLIRNAVIADPLSGFMGKSDVAVEDGLIAEFARTLPAESARETLEGEGLILQPGIVDARLALSLKRFDPHAAVKSGTTTLIAGASSTGCLLKGLAEKSCGLTVAILKTMLPGENISGPNPTAGEIEAFMETALEEGAFGIKLLGAHFSLTPEATGRCLEASQKLGAWISVQAGKTQSSGTPLERLEEVVRLAHGIPFLLTHLDDFSDNPDRTAALLEAHPEIITEICFEEPDECLLPHALAGKKRSDGSFLIDFMSSQDLTADGGSVLNYGWTLMERRILTPVEFARRTALLPARALGFAAKGFIAPGADADFVLYDPKTGKAVHSFACGRPILQNGVVVGKGGIVLTTAEGEDAVERHDLCAHAIPGGVPKLSRTLSGPTLGFNPTLPLIFPETPRAGRRI</sequence>
<keyword evidence="2" id="KW-1185">Reference proteome</keyword>
<name>A0AAI9SD90_9BURK</name>
<evidence type="ECO:0000313" key="1">
    <source>
        <dbReference type="EMBL" id="KAB7651295.1"/>
    </source>
</evidence>
<dbReference type="InterPro" id="IPR032466">
    <property type="entry name" value="Metal_Hydrolase"/>
</dbReference>